<keyword evidence="2" id="KW-1185">Reference proteome</keyword>
<dbReference type="RefSeq" id="WP_068583924.1">
    <property type="nucleotide sequence ID" value="NZ_FTNK01000011.1"/>
</dbReference>
<dbReference type="InterPro" id="IPR019289">
    <property type="entry name" value="Phage_tail_E/E"/>
</dbReference>
<comment type="caution">
    <text evidence="1">The sequence shown here is derived from an EMBL/GenBank/DDBJ whole genome shotgun (WGS) entry which is preliminary data.</text>
</comment>
<name>A0ABY1K767_9BACL</name>
<dbReference type="EMBL" id="FTNK01000011">
    <property type="protein sequence ID" value="SIR35299.1"/>
    <property type="molecule type" value="Genomic_DNA"/>
</dbReference>
<gene>
    <name evidence="1" type="ORF">SAMN05421578_111164</name>
</gene>
<reference evidence="1 2" key="1">
    <citation type="submission" date="2017-01" db="EMBL/GenBank/DDBJ databases">
        <authorList>
            <person name="Varghese N."/>
            <person name="Submissions S."/>
        </authorList>
    </citation>
    <scope>NUCLEOTIDE SEQUENCE [LARGE SCALE GENOMIC DNA]</scope>
    <source>
        <strain evidence="1 2">ATCC 23464</strain>
    </source>
</reference>
<evidence type="ECO:0000313" key="2">
    <source>
        <dbReference type="Proteomes" id="UP000186666"/>
    </source>
</evidence>
<accession>A0ABY1K767</accession>
<proteinExistence type="predicted"/>
<dbReference type="Proteomes" id="UP000186666">
    <property type="component" value="Unassembled WGS sequence"/>
</dbReference>
<sequence length="114" mass="13084">MNEQTEENISVNEVGGRAYKLSRPFTYEDKEYKEIKFDFEKLTGDDIIACESEMYEVVGSSDVLTMMMKETHPGYQTVIAAKAASLHFRIIKAMPAKDFIRVTKMAQRFLLGME</sequence>
<evidence type="ECO:0000313" key="1">
    <source>
        <dbReference type="EMBL" id="SIR35299.1"/>
    </source>
</evidence>
<protein>
    <submittedName>
        <fullName evidence="1">Phage tail assembly chaperone protein, E, or 41 or 14</fullName>
    </submittedName>
</protein>
<organism evidence="1 2">
    <name type="scientific">Paenibacillus macquariensis</name>
    <dbReference type="NCBI Taxonomy" id="948756"/>
    <lineage>
        <taxon>Bacteria</taxon>
        <taxon>Bacillati</taxon>
        <taxon>Bacillota</taxon>
        <taxon>Bacilli</taxon>
        <taxon>Bacillales</taxon>
        <taxon>Paenibacillaceae</taxon>
        <taxon>Paenibacillus</taxon>
    </lineage>
</organism>
<dbReference type="Pfam" id="PF10109">
    <property type="entry name" value="Phage_TAC_7"/>
    <property type="match status" value="1"/>
</dbReference>